<proteinExistence type="predicted"/>
<evidence type="ECO:0000313" key="2">
    <source>
        <dbReference type="Proteomes" id="UP000053766"/>
    </source>
</evidence>
<gene>
    <name evidence="1" type="ORF">DICVIV_13960</name>
</gene>
<name>A0A0D8XCB1_DICVI</name>
<accession>A0A0D8XCB1</accession>
<sequence length="63" mass="7183">MTNDGEQVQMIEDQMRYLRSTSVAVTPFTKVVTYAPSMLPKDLANGNRDVQNLETEIRICCFI</sequence>
<reference evidence="2" key="2">
    <citation type="journal article" date="2016" name="Sci. Rep.">
        <title>Dictyocaulus viviparus genome, variome and transcriptome elucidate lungworm biology and support future intervention.</title>
        <authorList>
            <person name="McNulty S.N."/>
            <person name="Strube C."/>
            <person name="Rosa B.A."/>
            <person name="Martin J.C."/>
            <person name="Tyagi R."/>
            <person name="Choi Y.J."/>
            <person name="Wang Q."/>
            <person name="Hallsworth Pepin K."/>
            <person name="Zhang X."/>
            <person name="Ozersky P."/>
            <person name="Wilson R.K."/>
            <person name="Sternberg P.W."/>
            <person name="Gasser R.B."/>
            <person name="Mitreva M."/>
        </authorList>
    </citation>
    <scope>NUCLEOTIDE SEQUENCE [LARGE SCALE GENOMIC DNA]</scope>
    <source>
        <strain evidence="2">HannoverDv2000</strain>
    </source>
</reference>
<organism evidence="1 2">
    <name type="scientific">Dictyocaulus viviparus</name>
    <name type="common">Bovine lungworm</name>
    <dbReference type="NCBI Taxonomy" id="29172"/>
    <lineage>
        <taxon>Eukaryota</taxon>
        <taxon>Metazoa</taxon>
        <taxon>Ecdysozoa</taxon>
        <taxon>Nematoda</taxon>
        <taxon>Chromadorea</taxon>
        <taxon>Rhabditida</taxon>
        <taxon>Rhabditina</taxon>
        <taxon>Rhabditomorpha</taxon>
        <taxon>Strongyloidea</taxon>
        <taxon>Metastrongylidae</taxon>
        <taxon>Dictyocaulus</taxon>
    </lineage>
</organism>
<dbReference type="AlphaFoldDB" id="A0A0D8XCB1"/>
<dbReference type="Proteomes" id="UP000053766">
    <property type="component" value="Unassembled WGS sequence"/>
</dbReference>
<keyword evidence="2" id="KW-1185">Reference proteome</keyword>
<dbReference type="EMBL" id="KN717864">
    <property type="protein sequence ID" value="KJH40111.1"/>
    <property type="molecule type" value="Genomic_DNA"/>
</dbReference>
<evidence type="ECO:0000313" key="1">
    <source>
        <dbReference type="EMBL" id="KJH40111.1"/>
    </source>
</evidence>
<reference evidence="1 2" key="1">
    <citation type="submission" date="2013-11" db="EMBL/GenBank/DDBJ databases">
        <title>Draft genome of the bovine lungworm Dictyocaulus viviparus.</title>
        <authorList>
            <person name="Mitreva M."/>
        </authorList>
    </citation>
    <scope>NUCLEOTIDE SEQUENCE [LARGE SCALE GENOMIC DNA]</scope>
    <source>
        <strain evidence="1 2">HannoverDv2000</strain>
    </source>
</reference>
<protein>
    <submittedName>
        <fullName evidence="1">Uncharacterized protein</fullName>
    </submittedName>
</protein>